<dbReference type="InterPro" id="IPR006860">
    <property type="entry name" value="FecR"/>
</dbReference>
<sequence length="385" mass="44098">MDYKDDDIEFANRLLARREELNDEEVTAWLKEKDHVELLDEIAAIRQKLSRQSHGESGEEEFLYLEKSIYDRKSRRMTLRWSIAASIILLVGLFVGRTISGVRDIHEEQELAKSVMQPGTSKAILMMADGKEVVLEQGQNLNILLNERVRVATSSQGIVYEEHGKGMVTEEYNKLTTPVGGEYSLVLSDGTKVFLNADSELKYPVEFSDGKRIVDLKGEAYFEVHKDSLRPFIVRMNGAEVTVLGTSFNVNTYGDDGQIYTTLVNGSVRVASMKNKQEEMLKPGMQSVMNVQSGLLTVREVDVEPYVAWREGRFVFRAMTLDLIMRQLQRWYDFEVFYQNSELKDYEFRGVIKRDMDLDKVLSVIKATTNVDFEVKGKVITIIKR</sequence>
<evidence type="ECO:0000259" key="3">
    <source>
        <dbReference type="Pfam" id="PF16344"/>
    </source>
</evidence>
<feature type="transmembrane region" description="Helical" evidence="1">
    <location>
        <begin position="77"/>
        <end position="96"/>
    </location>
</feature>
<dbReference type="PANTHER" id="PTHR30273:SF2">
    <property type="entry name" value="PROTEIN FECR"/>
    <property type="match status" value="1"/>
</dbReference>
<evidence type="ECO:0000259" key="2">
    <source>
        <dbReference type="Pfam" id="PF04773"/>
    </source>
</evidence>
<organism evidence="4 5">
    <name type="scientific">Butyricimonas virosa</name>
    <dbReference type="NCBI Taxonomy" id="544645"/>
    <lineage>
        <taxon>Bacteria</taxon>
        <taxon>Pseudomonadati</taxon>
        <taxon>Bacteroidota</taxon>
        <taxon>Bacteroidia</taxon>
        <taxon>Bacteroidales</taxon>
        <taxon>Odoribacteraceae</taxon>
        <taxon>Butyricimonas</taxon>
    </lineage>
</organism>
<accession>A0A921KXR3</accession>
<protein>
    <submittedName>
        <fullName evidence="4">DUF4974 domain-containing protein</fullName>
    </submittedName>
</protein>
<dbReference type="AlphaFoldDB" id="A0A921KXR3"/>
<comment type="caution">
    <text evidence="4">The sequence shown here is derived from an EMBL/GenBank/DDBJ whole genome shotgun (WGS) entry which is preliminary data.</text>
</comment>
<dbReference type="FunFam" id="2.60.120.1440:FF:000001">
    <property type="entry name" value="Putative anti-sigma factor"/>
    <property type="match status" value="1"/>
</dbReference>
<evidence type="ECO:0000313" key="4">
    <source>
        <dbReference type="EMBL" id="HJF69995.1"/>
    </source>
</evidence>
<proteinExistence type="predicted"/>
<feature type="domain" description="Protein FecR C-terminal" evidence="3">
    <location>
        <begin position="313"/>
        <end position="382"/>
    </location>
</feature>
<dbReference type="Gene3D" id="3.55.50.30">
    <property type="match status" value="1"/>
</dbReference>
<dbReference type="GO" id="GO:0016989">
    <property type="term" value="F:sigma factor antagonist activity"/>
    <property type="evidence" value="ECO:0007669"/>
    <property type="project" value="TreeGrafter"/>
</dbReference>
<evidence type="ECO:0000256" key="1">
    <source>
        <dbReference type="SAM" id="Phobius"/>
    </source>
</evidence>
<dbReference type="PIRSF" id="PIRSF018266">
    <property type="entry name" value="FecR"/>
    <property type="match status" value="1"/>
</dbReference>
<dbReference type="InterPro" id="IPR032508">
    <property type="entry name" value="FecR_C"/>
</dbReference>
<reference evidence="4" key="1">
    <citation type="journal article" date="2021" name="PeerJ">
        <title>Extensive microbial diversity within the chicken gut microbiome revealed by metagenomics and culture.</title>
        <authorList>
            <person name="Gilroy R."/>
            <person name="Ravi A."/>
            <person name="Getino M."/>
            <person name="Pursley I."/>
            <person name="Horton D.L."/>
            <person name="Alikhan N.F."/>
            <person name="Baker D."/>
            <person name="Gharbi K."/>
            <person name="Hall N."/>
            <person name="Watson M."/>
            <person name="Adriaenssens E.M."/>
            <person name="Foster-Nyarko E."/>
            <person name="Jarju S."/>
            <person name="Secka A."/>
            <person name="Antonio M."/>
            <person name="Oren A."/>
            <person name="Chaudhuri R.R."/>
            <person name="La Ragione R."/>
            <person name="Hildebrand F."/>
            <person name="Pallen M.J."/>
        </authorList>
    </citation>
    <scope>NUCLEOTIDE SEQUENCE</scope>
    <source>
        <strain evidence="4">6966</strain>
    </source>
</reference>
<dbReference type="EMBL" id="DYVS01000079">
    <property type="protein sequence ID" value="HJF69995.1"/>
    <property type="molecule type" value="Genomic_DNA"/>
</dbReference>
<dbReference type="Gene3D" id="2.60.120.1440">
    <property type="match status" value="1"/>
</dbReference>
<name>A0A921KXR3_9BACT</name>
<gene>
    <name evidence="4" type="ORF">K8V05_04485</name>
</gene>
<dbReference type="PANTHER" id="PTHR30273">
    <property type="entry name" value="PERIPLASMIC SIGNAL SENSOR AND SIGMA FACTOR ACTIVATOR FECR-RELATED"/>
    <property type="match status" value="1"/>
</dbReference>
<feature type="domain" description="FecR protein" evidence="2">
    <location>
        <begin position="174"/>
        <end position="269"/>
    </location>
</feature>
<dbReference type="Proteomes" id="UP000742098">
    <property type="component" value="Unassembled WGS sequence"/>
</dbReference>
<dbReference type="InterPro" id="IPR012373">
    <property type="entry name" value="Ferrdict_sens_TM"/>
</dbReference>
<dbReference type="Pfam" id="PF16344">
    <property type="entry name" value="FecR_C"/>
    <property type="match status" value="1"/>
</dbReference>
<dbReference type="Pfam" id="PF04773">
    <property type="entry name" value="FecR"/>
    <property type="match status" value="1"/>
</dbReference>
<keyword evidence="1" id="KW-0472">Membrane</keyword>
<keyword evidence="1" id="KW-1133">Transmembrane helix</keyword>
<reference evidence="4" key="2">
    <citation type="submission" date="2021-09" db="EMBL/GenBank/DDBJ databases">
        <authorList>
            <person name="Gilroy R."/>
        </authorList>
    </citation>
    <scope>NUCLEOTIDE SEQUENCE</scope>
    <source>
        <strain evidence="4">6966</strain>
    </source>
</reference>
<evidence type="ECO:0000313" key="5">
    <source>
        <dbReference type="Proteomes" id="UP000742098"/>
    </source>
</evidence>
<keyword evidence="1" id="KW-0812">Transmembrane</keyword>